<dbReference type="EMBL" id="JABSNP010000005">
    <property type="protein sequence ID" value="NRT18540.1"/>
    <property type="molecule type" value="Genomic_DNA"/>
</dbReference>
<protein>
    <recommendedName>
        <fullName evidence="3">DUF2059 domain-containing protein</fullName>
    </recommendedName>
</protein>
<name>A0ABX2FMZ6_9BACT</name>
<comment type="caution">
    <text evidence="1">The sequence shown here is derived from an EMBL/GenBank/DDBJ whole genome shotgun (WGS) entry which is preliminary data.</text>
</comment>
<organism evidence="1 2">
    <name type="scientific">Hymenobacter caeli</name>
    <dbReference type="NCBI Taxonomy" id="2735894"/>
    <lineage>
        <taxon>Bacteria</taxon>
        <taxon>Pseudomonadati</taxon>
        <taxon>Bacteroidota</taxon>
        <taxon>Cytophagia</taxon>
        <taxon>Cytophagales</taxon>
        <taxon>Hymenobacteraceae</taxon>
        <taxon>Hymenobacter</taxon>
    </lineage>
</organism>
<sequence>MRLLFSVLYFPRYLFPGLLCLSLVSSLAVARQQRVVVPDSVRGQGRLVKQLVADACQRLSNRTGRAAPDSLSPAQAYEELQGTLSAVAESHGAEVRQLAGRTKAAGAYNQLRADLPDATAQRLVKTCSVAAALYGRFSRLIGDNPMPTKAEKQFVQAWSNELCQRFAVLNQEGRLQGKTGAELMALFEQEYSAASAAQEPKMARLYGGALDEKQGVTQKFELMIGNELGAQMKEACPQILRLLNSAK</sequence>
<evidence type="ECO:0008006" key="3">
    <source>
        <dbReference type="Google" id="ProtNLM"/>
    </source>
</evidence>
<dbReference type="RefSeq" id="WP_173809291.1">
    <property type="nucleotide sequence ID" value="NZ_JABSNP010000005.1"/>
</dbReference>
<dbReference type="Proteomes" id="UP000779507">
    <property type="component" value="Unassembled WGS sequence"/>
</dbReference>
<proteinExistence type="predicted"/>
<reference evidence="1 2" key="1">
    <citation type="submission" date="2020-05" db="EMBL/GenBank/DDBJ databases">
        <title>Genomic Encyclopedia of Type Strains, Phase IV (KMG-V): Genome sequencing to study the core and pangenomes of soil and plant-associated prokaryotes.</title>
        <authorList>
            <person name="Whitman W."/>
        </authorList>
    </citation>
    <scope>NUCLEOTIDE SEQUENCE [LARGE SCALE GENOMIC DNA]</scope>
    <source>
        <strain evidence="1 2">9A</strain>
    </source>
</reference>
<gene>
    <name evidence="1" type="ORF">HNP98_001361</name>
</gene>
<accession>A0ABX2FMZ6</accession>
<evidence type="ECO:0000313" key="2">
    <source>
        <dbReference type="Proteomes" id="UP000779507"/>
    </source>
</evidence>
<evidence type="ECO:0000313" key="1">
    <source>
        <dbReference type="EMBL" id="NRT18540.1"/>
    </source>
</evidence>
<keyword evidence="2" id="KW-1185">Reference proteome</keyword>